<proteinExistence type="predicted"/>
<dbReference type="Proteomes" id="UP001597227">
    <property type="component" value="Unassembled WGS sequence"/>
</dbReference>
<keyword evidence="2" id="KW-1185">Reference proteome</keyword>
<accession>A0ABW4ML60</accession>
<organism evidence="1 2">
    <name type="scientific">Fredinandcohnia salidurans</name>
    <dbReference type="NCBI Taxonomy" id="2595041"/>
    <lineage>
        <taxon>Bacteria</taxon>
        <taxon>Bacillati</taxon>
        <taxon>Bacillota</taxon>
        <taxon>Bacilli</taxon>
        <taxon>Bacillales</taxon>
        <taxon>Bacillaceae</taxon>
        <taxon>Fredinandcohnia</taxon>
    </lineage>
</organism>
<comment type="caution">
    <text evidence="1">The sequence shown here is derived from an EMBL/GenBank/DDBJ whole genome shotgun (WGS) entry which is preliminary data.</text>
</comment>
<gene>
    <name evidence="1" type="ORF">ACFSFW_06640</name>
</gene>
<protein>
    <submittedName>
        <fullName evidence="1">Uncharacterized protein</fullName>
    </submittedName>
</protein>
<dbReference type="RefSeq" id="WP_304212695.1">
    <property type="nucleotide sequence ID" value="NZ_JBHUEK010000008.1"/>
</dbReference>
<dbReference type="EMBL" id="JBHUEK010000008">
    <property type="protein sequence ID" value="MFD1778339.1"/>
    <property type="molecule type" value="Genomic_DNA"/>
</dbReference>
<reference evidence="2" key="1">
    <citation type="journal article" date="2019" name="Int. J. Syst. Evol. Microbiol.">
        <title>The Global Catalogue of Microorganisms (GCM) 10K type strain sequencing project: providing services to taxonomists for standard genome sequencing and annotation.</title>
        <authorList>
            <consortium name="The Broad Institute Genomics Platform"/>
            <consortium name="The Broad Institute Genome Sequencing Center for Infectious Disease"/>
            <person name="Wu L."/>
            <person name="Ma J."/>
        </authorList>
    </citation>
    <scope>NUCLEOTIDE SEQUENCE [LARGE SCALE GENOMIC DNA]</scope>
    <source>
        <strain evidence="2">CCUG 15531</strain>
    </source>
</reference>
<name>A0ABW4ML60_9BACI</name>
<evidence type="ECO:0000313" key="1">
    <source>
        <dbReference type="EMBL" id="MFD1778339.1"/>
    </source>
</evidence>
<evidence type="ECO:0000313" key="2">
    <source>
        <dbReference type="Proteomes" id="UP001597227"/>
    </source>
</evidence>
<sequence>MALVKNCIIVVLFALLVVGMILLGVRTIEAKGNPTVMKTTNEIYVEKTVHF</sequence>